<evidence type="ECO:0000313" key="2">
    <source>
        <dbReference type="Proteomes" id="UP000326912"/>
    </source>
</evidence>
<keyword evidence="2" id="KW-1185">Reference proteome</keyword>
<dbReference type="Proteomes" id="UP000326912">
    <property type="component" value="Unassembled WGS sequence"/>
</dbReference>
<organism evidence="1 2">
    <name type="scientific">Dictyobacter vulcani</name>
    <dbReference type="NCBI Taxonomy" id="2607529"/>
    <lineage>
        <taxon>Bacteria</taxon>
        <taxon>Bacillati</taxon>
        <taxon>Chloroflexota</taxon>
        <taxon>Ktedonobacteria</taxon>
        <taxon>Ktedonobacterales</taxon>
        <taxon>Dictyobacteraceae</taxon>
        <taxon>Dictyobacter</taxon>
    </lineage>
</organism>
<sequence>MMIEKGAVIRSLVMDMRGNTISHDQEYEALWQSNEWEVVLPSEIPPQLQQRTTEPLALNPRAMRSHSSEAIVILLSKKRDISDRELADLSVKQRMQLRMVLTMINGQRTSDELKATIHLPGQLIDEILFYLFCIDAIE</sequence>
<dbReference type="RefSeq" id="WP_151758428.1">
    <property type="nucleotide sequence ID" value="NZ_BKZW01000002.1"/>
</dbReference>
<gene>
    <name evidence="1" type="ORF">KDW_48900</name>
</gene>
<dbReference type="AlphaFoldDB" id="A0A5J4KLY5"/>
<evidence type="ECO:0000313" key="1">
    <source>
        <dbReference type="EMBL" id="GER90728.1"/>
    </source>
</evidence>
<comment type="caution">
    <text evidence="1">The sequence shown here is derived from an EMBL/GenBank/DDBJ whole genome shotgun (WGS) entry which is preliminary data.</text>
</comment>
<proteinExistence type="predicted"/>
<name>A0A5J4KLY5_9CHLR</name>
<reference evidence="1 2" key="1">
    <citation type="submission" date="2019-10" db="EMBL/GenBank/DDBJ databases">
        <title>Dictyobacter vulcani sp. nov., within the class Ktedonobacteria, isolated from soil of volcanic Mt. Zao.</title>
        <authorList>
            <person name="Zheng Y."/>
            <person name="Wang C.M."/>
            <person name="Sakai Y."/>
            <person name="Abe K."/>
            <person name="Yokota A."/>
            <person name="Yabe S."/>
        </authorList>
    </citation>
    <scope>NUCLEOTIDE SEQUENCE [LARGE SCALE GENOMIC DNA]</scope>
    <source>
        <strain evidence="1 2">W12</strain>
    </source>
</reference>
<dbReference type="EMBL" id="BKZW01000002">
    <property type="protein sequence ID" value="GER90728.1"/>
    <property type="molecule type" value="Genomic_DNA"/>
</dbReference>
<accession>A0A5J4KLY5</accession>
<protein>
    <submittedName>
        <fullName evidence="1">Uncharacterized protein</fullName>
    </submittedName>
</protein>